<keyword evidence="4 5" id="KW-0472">Membrane</keyword>
<feature type="transmembrane region" description="Helical" evidence="5">
    <location>
        <begin position="496"/>
        <end position="519"/>
    </location>
</feature>
<evidence type="ECO:0000256" key="3">
    <source>
        <dbReference type="ARBA" id="ARBA00022989"/>
    </source>
</evidence>
<dbReference type="STRING" id="37653.A0A0L8GFJ7"/>
<feature type="transmembrane region" description="Helical" evidence="5">
    <location>
        <begin position="409"/>
        <end position="429"/>
    </location>
</feature>
<keyword evidence="3 5" id="KW-1133">Transmembrane helix</keyword>
<feature type="transmembrane region" description="Helical" evidence="5">
    <location>
        <begin position="343"/>
        <end position="364"/>
    </location>
</feature>
<dbReference type="GO" id="GO:0004930">
    <property type="term" value="F:G protein-coupled receptor activity"/>
    <property type="evidence" value="ECO:0007669"/>
    <property type="project" value="InterPro"/>
</dbReference>
<evidence type="ECO:0000256" key="2">
    <source>
        <dbReference type="ARBA" id="ARBA00022692"/>
    </source>
</evidence>
<dbReference type="AlphaFoldDB" id="A0A0L8GFJ7"/>
<name>A0A0L8GFJ7_OCTBM</name>
<dbReference type="InterPro" id="IPR017981">
    <property type="entry name" value="GPCR_2-like_7TM"/>
</dbReference>
<feature type="transmembrane region" description="Helical" evidence="5">
    <location>
        <begin position="449"/>
        <end position="470"/>
    </location>
</feature>
<keyword evidence="2 5" id="KW-0812">Transmembrane</keyword>
<dbReference type="PANTHER" id="PTHR45902">
    <property type="entry name" value="LATROPHILIN RECEPTOR-LIKE PROTEIN A"/>
    <property type="match status" value="1"/>
</dbReference>
<evidence type="ECO:0000313" key="7">
    <source>
        <dbReference type="EMBL" id="KOF75718.1"/>
    </source>
</evidence>
<gene>
    <name evidence="7" type="ORF">OCBIM_22034334mg</name>
</gene>
<dbReference type="PANTHER" id="PTHR45902:SF4">
    <property type="entry name" value="G-PROTEIN COUPLED RECEPTORS FAMILY 2 PROFILE 2 DOMAIN-CONTAINING PROTEIN"/>
    <property type="match status" value="1"/>
</dbReference>
<reference evidence="7" key="1">
    <citation type="submission" date="2015-07" db="EMBL/GenBank/DDBJ databases">
        <title>MeaNS - Measles Nucleotide Surveillance Program.</title>
        <authorList>
            <person name="Tran T."/>
            <person name="Druce J."/>
        </authorList>
    </citation>
    <scope>NUCLEOTIDE SEQUENCE</scope>
    <source>
        <strain evidence="7">UCB-OBI-ISO-001</strain>
        <tissue evidence="7">Gonad</tissue>
    </source>
</reference>
<dbReference type="CDD" id="cd15039">
    <property type="entry name" value="7tmB3_Methuselah-like"/>
    <property type="match status" value="1"/>
</dbReference>
<sequence length="634" mass="72789">MNNIILTSNSLLNCLRTTDCEFCSLGQHCHMYDRCCCNENQQKTDESKYFDPSIYYSCSLVQNEAYYIFDRCPSNHSDTSHITGCEYLKNNDSPDNTPVFGETTKRLYRNRHCGLCHSEKYILWETVYDCKNTVNINPANIMNMIENGKCDKRYAPPDNLKPYLVPCIPSVPKCSPHILNETLEHHCLNLASKNHRGKDQCILANSYTNEGIICCNNTDNKKFDFSSLPSLTIIFYYNAKYLIIKELKGGTVIEKKLPFCPKYTNYDKNTMRCRADFYHPILNCTATRLKDSEYHITGDGLLYLNTTQRWLNQSEFSIDEDGLSICVKNDNNEISKYSEIESYITLVGLAISVPALAVTILVYLCIPDLRTLPGKLLISLSSALFVADLLLLISPQFTTSTVLCKSLAVAMHYSFLATFFWMNVMSFDAWHTFSRLTQLRSSEKDTKRLVLYSLYAWICPLVIVSVSLIFEYTPGNHGLSPEYGIGICWITNVNSLLWFLAIPVIIILCLNIIAYSITIRELYLAYKLSSKYLSKQNKKVFFIYIKLCFIMGLTWMFAFLYTFTKIDEFSLLFCILNSFVGLFISLSFLLTRIVCRSFLRMFLKMRKYVESSNADVSTITETNSTNIQNETSLK</sequence>
<feature type="transmembrane region" description="Helical" evidence="5">
    <location>
        <begin position="540"/>
        <end position="563"/>
    </location>
</feature>
<dbReference type="InterPro" id="IPR053231">
    <property type="entry name" value="GPCR_LN-TM7"/>
</dbReference>
<comment type="subcellular location">
    <subcellularLocation>
        <location evidence="1">Membrane</location>
        <topology evidence="1">Multi-pass membrane protein</topology>
    </subcellularLocation>
</comment>
<evidence type="ECO:0000256" key="5">
    <source>
        <dbReference type="SAM" id="Phobius"/>
    </source>
</evidence>
<dbReference type="GO" id="GO:0016020">
    <property type="term" value="C:membrane"/>
    <property type="evidence" value="ECO:0007669"/>
    <property type="project" value="UniProtKB-SubCell"/>
</dbReference>
<dbReference type="SUPFAM" id="SSF81321">
    <property type="entry name" value="Family A G protein-coupled receptor-like"/>
    <property type="match status" value="1"/>
</dbReference>
<dbReference type="InterPro" id="IPR000832">
    <property type="entry name" value="GPCR_2_secretin-like"/>
</dbReference>
<organism evidence="7">
    <name type="scientific">Octopus bimaculoides</name>
    <name type="common">California two-spotted octopus</name>
    <dbReference type="NCBI Taxonomy" id="37653"/>
    <lineage>
        <taxon>Eukaryota</taxon>
        <taxon>Metazoa</taxon>
        <taxon>Spiralia</taxon>
        <taxon>Lophotrochozoa</taxon>
        <taxon>Mollusca</taxon>
        <taxon>Cephalopoda</taxon>
        <taxon>Coleoidea</taxon>
        <taxon>Octopodiformes</taxon>
        <taxon>Octopoda</taxon>
        <taxon>Incirrata</taxon>
        <taxon>Octopodidae</taxon>
        <taxon>Octopus</taxon>
    </lineage>
</organism>
<proteinExistence type="predicted"/>
<dbReference type="EMBL" id="KQ422016">
    <property type="protein sequence ID" value="KOF75718.1"/>
    <property type="molecule type" value="Genomic_DNA"/>
</dbReference>
<dbReference type="PROSITE" id="PS50261">
    <property type="entry name" value="G_PROTEIN_RECEP_F2_4"/>
    <property type="match status" value="1"/>
</dbReference>
<accession>A0A0L8GFJ7</accession>
<feature type="domain" description="G-protein coupled receptors family 2 profile 2" evidence="6">
    <location>
        <begin position="341"/>
        <end position="592"/>
    </location>
</feature>
<evidence type="ECO:0000256" key="4">
    <source>
        <dbReference type="ARBA" id="ARBA00023136"/>
    </source>
</evidence>
<dbReference type="Pfam" id="PF00002">
    <property type="entry name" value="7tm_2"/>
    <property type="match status" value="1"/>
</dbReference>
<dbReference type="Gene3D" id="1.20.1070.10">
    <property type="entry name" value="Rhodopsin 7-helix transmembrane proteins"/>
    <property type="match status" value="1"/>
</dbReference>
<feature type="transmembrane region" description="Helical" evidence="5">
    <location>
        <begin position="376"/>
        <end position="397"/>
    </location>
</feature>
<dbReference type="OrthoDB" id="6066475at2759"/>
<dbReference type="PRINTS" id="PR00249">
    <property type="entry name" value="GPCRSECRETIN"/>
</dbReference>
<feature type="transmembrane region" description="Helical" evidence="5">
    <location>
        <begin position="569"/>
        <end position="595"/>
    </location>
</feature>
<evidence type="ECO:0000259" key="6">
    <source>
        <dbReference type="PROSITE" id="PS50261"/>
    </source>
</evidence>
<dbReference type="GO" id="GO:0007166">
    <property type="term" value="P:cell surface receptor signaling pathway"/>
    <property type="evidence" value="ECO:0007669"/>
    <property type="project" value="InterPro"/>
</dbReference>
<evidence type="ECO:0000256" key="1">
    <source>
        <dbReference type="ARBA" id="ARBA00004141"/>
    </source>
</evidence>
<protein>
    <recommendedName>
        <fullName evidence="6">G-protein coupled receptors family 2 profile 2 domain-containing protein</fullName>
    </recommendedName>
</protein>